<sequence length="205" mass="24017">MKEILPTIITSVTSIVIALITAGFFNMMKEKRAKQNSRNKLSQQIETDEIVHSALREIRRKYNADRIYVIQFHNGGNFYTSSAMQKASVTYERCSDGLERITEKIQNVFVSHYNWLIKQTMDNGMFIHDCNLIPDITTRALIKKFGTQSMVALPIMDRENHLIALLCMDWVFSEHIEIYCENEEFTKNFREDFRKDTESVKNFLI</sequence>
<evidence type="ECO:0000256" key="1">
    <source>
        <dbReference type="SAM" id="Phobius"/>
    </source>
</evidence>
<dbReference type="Gene3D" id="3.30.450.40">
    <property type="match status" value="1"/>
</dbReference>
<evidence type="ECO:0000259" key="2">
    <source>
        <dbReference type="Pfam" id="PF01590"/>
    </source>
</evidence>
<protein>
    <submittedName>
        <fullName evidence="3">GAF domain containing protein</fullName>
    </submittedName>
</protein>
<dbReference type="Pfam" id="PF01590">
    <property type="entry name" value="GAF"/>
    <property type="match status" value="1"/>
</dbReference>
<gene>
    <name evidence="3" type="ORF">UFOVP117_318</name>
</gene>
<proteinExistence type="predicted"/>
<keyword evidence="1" id="KW-0472">Membrane</keyword>
<accession>A0A6J5LAF5</accession>
<feature type="transmembrane region" description="Helical" evidence="1">
    <location>
        <begin position="6"/>
        <end position="28"/>
    </location>
</feature>
<dbReference type="SUPFAM" id="SSF55781">
    <property type="entry name" value="GAF domain-like"/>
    <property type="match status" value="1"/>
</dbReference>
<feature type="domain" description="GAF" evidence="2">
    <location>
        <begin position="47"/>
        <end position="169"/>
    </location>
</feature>
<dbReference type="EMBL" id="LR796235">
    <property type="protein sequence ID" value="CAB4130226.1"/>
    <property type="molecule type" value="Genomic_DNA"/>
</dbReference>
<dbReference type="InterPro" id="IPR003018">
    <property type="entry name" value="GAF"/>
</dbReference>
<keyword evidence="1" id="KW-1133">Transmembrane helix</keyword>
<reference evidence="3" key="1">
    <citation type="submission" date="2020-04" db="EMBL/GenBank/DDBJ databases">
        <authorList>
            <person name="Chiriac C."/>
            <person name="Salcher M."/>
            <person name="Ghai R."/>
            <person name="Kavagutti S V."/>
        </authorList>
    </citation>
    <scope>NUCLEOTIDE SEQUENCE</scope>
</reference>
<evidence type="ECO:0000313" key="3">
    <source>
        <dbReference type="EMBL" id="CAB4130226.1"/>
    </source>
</evidence>
<name>A0A6J5LAF5_9CAUD</name>
<dbReference type="InterPro" id="IPR029016">
    <property type="entry name" value="GAF-like_dom_sf"/>
</dbReference>
<keyword evidence="1" id="KW-0812">Transmembrane</keyword>
<organism evidence="3">
    <name type="scientific">uncultured Caudovirales phage</name>
    <dbReference type="NCBI Taxonomy" id="2100421"/>
    <lineage>
        <taxon>Viruses</taxon>
        <taxon>Duplodnaviria</taxon>
        <taxon>Heunggongvirae</taxon>
        <taxon>Uroviricota</taxon>
        <taxon>Caudoviricetes</taxon>
        <taxon>Peduoviridae</taxon>
        <taxon>Maltschvirus</taxon>
        <taxon>Maltschvirus maltsch</taxon>
    </lineage>
</organism>